<evidence type="ECO:0000313" key="2">
    <source>
        <dbReference type="Proteomes" id="UP000738349"/>
    </source>
</evidence>
<evidence type="ECO:0000313" key="1">
    <source>
        <dbReference type="EMBL" id="KAH7124687.1"/>
    </source>
</evidence>
<dbReference type="EMBL" id="JAGMUV010000021">
    <property type="protein sequence ID" value="KAH7124687.1"/>
    <property type="molecule type" value="Genomic_DNA"/>
</dbReference>
<gene>
    <name evidence="1" type="ORF">EDB81DRAFT_911804</name>
</gene>
<dbReference type="AlphaFoldDB" id="A0A9P9DTB4"/>
<dbReference type="Proteomes" id="UP000738349">
    <property type="component" value="Unassembled WGS sequence"/>
</dbReference>
<organism evidence="1 2">
    <name type="scientific">Dactylonectria macrodidyma</name>
    <dbReference type="NCBI Taxonomy" id="307937"/>
    <lineage>
        <taxon>Eukaryota</taxon>
        <taxon>Fungi</taxon>
        <taxon>Dikarya</taxon>
        <taxon>Ascomycota</taxon>
        <taxon>Pezizomycotina</taxon>
        <taxon>Sordariomycetes</taxon>
        <taxon>Hypocreomycetidae</taxon>
        <taxon>Hypocreales</taxon>
        <taxon>Nectriaceae</taxon>
        <taxon>Dactylonectria</taxon>
    </lineage>
</organism>
<name>A0A9P9DTB4_9HYPO</name>
<dbReference type="OrthoDB" id="4500473at2759"/>
<keyword evidence="2" id="KW-1185">Reference proteome</keyword>
<sequence length="281" mass="30968">MTAKTWFLPPGTTFNPDGIIRLGAVIKDFKRPTLILLEPDGDTDPEINLPPVEILLEQNHTHSRNLSGSVGGEIWAKFLDLASASMRLELESRNKLEYGAADHEVHQFKKSFTPESLNAIVSQPAVRRYINSGLFGKRPVYIISGLRVVMTGMAVTVEKGYTRGGGVEGSGPPAGTVPVEAGTDVHGERRKDNIDSWVTAPGIIFAYRLNVIREKGENKGSEIFSHRTSFMTGIGDEEVEMEIGEVLLEELLEDPEEDYSDLAEHRIGKEVTCISFQASEE</sequence>
<comment type="caution">
    <text evidence="1">The sequence shown here is derived from an EMBL/GenBank/DDBJ whole genome shotgun (WGS) entry which is preliminary data.</text>
</comment>
<accession>A0A9P9DTB4</accession>
<protein>
    <submittedName>
        <fullName evidence="1">Uncharacterized protein</fullName>
    </submittedName>
</protein>
<proteinExistence type="predicted"/>
<reference evidence="1" key="1">
    <citation type="journal article" date="2021" name="Nat. Commun.">
        <title>Genetic determinants of endophytism in the Arabidopsis root mycobiome.</title>
        <authorList>
            <person name="Mesny F."/>
            <person name="Miyauchi S."/>
            <person name="Thiergart T."/>
            <person name="Pickel B."/>
            <person name="Atanasova L."/>
            <person name="Karlsson M."/>
            <person name="Huettel B."/>
            <person name="Barry K.W."/>
            <person name="Haridas S."/>
            <person name="Chen C."/>
            <person name="Bauer D."/>
            <person name="Andreopoulos W."/>
            <person name="Pangilinan J."/>
            <person name="LaButti K."/>
            <person name="Riley R."/>
            <person name="Lipzen A."/>
            <person name="Clum A."/>
            <person name="Drula E."/>
            <person name="Henrissat B."/>
            <person name="Kohler A."/>
            <person name="Grigoriev I.V."/>
            <person name="Martin F.M."/>
            <person name="Hacquard S."/>
        </authorList>
    </citation>
    <scope>NUCLEOTIDE SEQUENCE</scope>
    <source>
        <strain evidence="1">MPI-CAGE-AT-0147</strain>
    </source>
</reference>